<dbReference type="InterPro" id="IPR051393">
    <property type="entry name" value="ABC_transporter_permease"/>
</dbReference>
<dbReference type="RefSeq" id="WP_256194091.1">
    <property type="nucleotide sequence ID" value="NZ_AP027742.1"/>
</dbReference>
<dbReference type="SUPFAM" id="SSF161098">
    <property type="entry name" value="MetI-like"/>
    <property type="match status" value="1"/>
</dbReference>
<dbReference type="PROSITE" id="PS50928">
    <property type="entry name" value="ABC_TM1"/>
    <property type="match status" value="1"/>
</dbReference>
<dbReference type="PANTHER" id="PTHR30193">
    <property type="entry name" value="ABC TRANSPORTER PERMEASE PROTEIN"/>
    <property type="match status" value="1"/>
</dbReference>
<dbReference type="InterPro" id="IPR000515">
    <property type="entry name" value="MetI-like"/>
</dbReference>
<evidence type="ECO:0000313" key="10">
    <source>
        <dbReference type="Proteomes" id="UP001305815"/>
    </source>
</evidence>
<dbReference type="Pfam" id="PF00528">
    <property type="entry name" value="BPD_transp_1"/>
    <property type="match status" value="1"/>
</dbReference>
<evidence type="ECO:0000256" key="3">
    <source>
        <dbReference type="ARBA" id="ARBA00022475"/>
    </source>
</evidence>
<keyword evidence="5 7" id="KW-1133">Transmembrane helix</keyword>
<comment type="subcellular location">
    <subcellularLocation>
        <location evidence="1 7">Cell membrane</location>
        <topology evidence="1 7">Multi-pass membrane protein</topology>
    </subcellularLocation>
</comment>
<evidence type="ECO:0000256" key="1">
    <source>
        <dbReference type="ARBA" id="ARBA00004651"/>
    </source>
</evidence>
<gene>
    <name evidence="9" type="primary">yurN</name>
    <name evidence="9" type="ORF">Lac1_05150</name>
</gene>
<evidence type="ECO:0000256" key="6">
    <source>
        <dbReference type="ARBA" id="ARBA00023136"/>
    </source>
</evidence>
<protein>
    <submittedName>
        <fullName evidence="9">ABC transporter permease protein YurN</fullName>
    </submittedName>
</protein>
<keyword evidence="3" id="KW-1003">Cell membrane</keyword>
<feature type="transmembrane region" description="Helical" evidence="7">
    <location>
        <begin position="71"/>
        <end position="92"/>
    </location>
</feature>
<evidence type="ECO:0000256" key="2">
    <source>
        <dbReference type="ARBA" id="ARBA00022448"/>
    </source>
</evidence>
<feature type="transmembrane region" description="Helical" evidence="7">
    <location>
        <begin position="157"/>
        <end position="179"/>
    </location>
</feature>
<organism evidence="9 10">
    <name type="scientific">Claveliimonas bilis</name>
    <dbReference type="NCBI Taxonomy" id="3028070"/>
    <lineage>
        <taxon>Bacteria</taxon>
        <taxon>Bacillati</taxon>
        <taxon>Bacillota</taxon>
        <taxon>Clostridia</taxon>
        <taxon>Lachnospirales</taxon>
        <taxon>Lachnospiraceae</taxon>
        <taxon>Claveliimonas</taxon>
    </lineage>
</organism>
<feature type="transmembrane region" description="Helical" evidence="7">
    <location>
        <begin position="262"/>
        <end position="282"/>
    </location>
</feature>
<feature type="transmembrane region" description="Helical" evidence="7">
    <location>
        <begin position="104"/>
        <end position="127"/>
    </location>
</feature>
<dbReference type="InterPro" id="IPR035906">
    <property type="entry name" value="MetI-like_sf"/>
</dbReference>
<dbReference type="CDD" id="cd06261">
    <property type="entry name" value="TM_PBP2"/>
    <property type="match status" value="1"/>
</dbReference>
<evidence type="ECO:0000256" key="4">
    <source>
        <dbReference type="ARBA" id="ARBA00022692"/>
    </source>
</evidence>
<comment type="similarity">
    <text evidence="7">Belongs to the binding-protein-dependent transport system permease family.</text>
</comment>
<evidence type="ECO:0000256" key="7">
    <source>
        <dbReference type="RuleBase" id="RU363032"/>
    </source>
</evidence>
<dbReference type="Gene3D" id="1.10.3720.10">
    <property type="entry name" value="MetI-like"/>
    <property type="match status" value="1"/>
</dbReference>
<evidence type="ECO:0000313" key="9">
    <source>
        <dbReference type="EMBL" id="BDZ76332.1"/>
    </source>
</evidence>
<dbReference type="Proteomes" id="UP001305815">
    <property type="component" value="Chromosome"/>
</dbReference>
<keyword evidence="4 7" id="KW-0812">Transmembrane</keyword>
<dbReference type="EMBL" id="AP027742">
    <property type="protein sequence ID" value="BDZ76332.1"/>
    <property type="molecule type" value="Genomic_DNA"/>
</dbReference>
<keyword evidence="2 7" id="KW-0813">Transport</keyword>
<dbReference type="PANTHER" id="PTHR30193:SF37">
    <property type="entry name" value="INNER MEMBRANE ABC TRANSPORTER PERMEASE PROTEIN YCJO"/>
    <property type="match status" value="1"/>
</dbReference>
<keyword evidence="6 7" id="KW-0472">Membrane</keyword>
<reference evidence="10" key="1">
    <citation type="journal article" date="2023" name="Int. J. Syst. Evol. Microbiol.">
        <title>Claveliimonas bilis gen. nov., sp. nov., deoxycholic acid-producing bacteria isolated from human faeces, and reclassification of Sellimonas monacensis Zenner et al. 2021 as Claveliimonas monacensis comb. nov.</title>
        <authorList>
            <person name="Hisatomi A."/>
            <person name="Kastawa N.W.E.P.G."/>
            <person name="Song I."/>
            <person name="Ohkuma M."/>
            <person name="Fukiya S."/>
            <person name="Sakamoto M."/>
        </authorList>
    </citation>
    <scope>NUCLEOTIDE SEQUENCE [LARGE SCALE GENOMIC DNA]</scope>
    <source>
        <strain evidence="10">12BBH14</strain>
    </source>
</reference>
<accession>A0ABM8I0S8</accession>
<name>A0ABM8I0S8_9FIRM</name>
<evidence type="ECO:0000256" key="5">
    <source>
        <dbReference type="ARBA" id="ARBA00022989"/>
    </source>
</evidence>
<feature type="transmembrane region" description="Helical" evidence="7">
    <location>
        <begin position="12"/>
        <end position="33"/>
    </location>
</feature>
<feature type="domain" description="ABC transmembrane type-1" evidence="8">
    <location>
        <begin position="67"/>
        <end position="283"/>
    </location>
</feature>
<keyword evidence="10" id="KW-1185">Reference proteome</keyword>
<sequence length="292" mass="32778">MTKNQKKTLMIYLGPAVLIIVIFLYLPIILNFINSLYSWGAINTEKVFVGLENYTRLFEDEVFYTALKNNFLFAIFSVIFQIGVSFLIASVLESKLIRKHQTFFRTIYFIPSLLMVTVTGILFKMLFNPTLGLVNPLLDLLGINSANVDLLGNSDTAIYAVIAMSQWQYIGYTVILFIVAMQNIPEDLYEAAEIDGANAVQRLLRITLPQMKDTIMINMIIVVSGSIRVFDEVYVMTSGGPGTSTETLATYLYRTGFNNDEMGYASAIGAVIFLITFILGIFQLKGYSLDED</sequence>
<proteinExistence type="inferred from homology"/>
<evidence type="ECO:0000259" key="8">
    <source>
        <dbReference type="PROSITE" id="PS50928"/>
    </source>
</evidence>